<reference evidence="5" key="1">
    <citation type="journal article" date="2019" name="Int. J. Syst. Evol. Microbiol.">
        <title>The Global Catalogue of Microorganisms (GCM) 10K type strain sequencing project: providing services to taxonomists for standard genome sequencing and annotation.</title>
        <authorList>
            <consortium name="The Broad Institute Genomics Platform"/>
            <consortium name="The Broad Institute Genome Sequencing Center for Infectious Disease"/>
            <person name="Wu L."/>
            <person name="Ma J."/>
        </authorList>
    </citation>
    <scope>NUCLEOTIDE SEQUENCE [LARGE SCALE GENOMIC DNA]</scope>
    <source>
        <strain evidence="5">NBRC 106396</strain>
    </source>
</reference>
<keyword evidence="2" id="KW-0472">Membrane</keyword>
<comment type="caution">
    <text evidence="4">The sequence shown here is derived from an EMBL/GenBank/DDBJ whole genome shotgun (WGS) entry which is preliminary data.</text>
</comment>
<feature type="domain" description="YhaN AAA" evidence="3">
    <location>
        <begin position="3"/>
        <end position="202"/>
    </location>
</feature>
<dbReference type="SUPFAM" id="SSF52540">
    <property type="entry name" value="P-loop containing nucleoside triphosphate hydrolases"/>
    <property type="match status" value="1"/>
</dbReference>
<feature type="transmembrane region" description="Helical" evidence="2">
    <location>
        <begin position="468"/>
        <end position="488"/>
    </location>
</feature>
<accession>A0ABW2NQH0</accession>
<proteinExistence type="predicted"/>
<dbReference type="RefSeq" id="WP_379750438.1">
    <property type="nucleotide sequence ID" value="NZ_JBHTCP010000048.1"/>
</dbReference>
<dbReference type="InterPro" id="IPR038734">
    <property type="entry name" value="YhaN_AAA"/>
</dbReference>
<evidence type="ECO:0000313" key="4">
    <source>
        <dbReference type="EMBL" id="MFC7372872.1"/>
    </source>
</evidence>
<dbReference type="Gene3D" id="3.40.50.300">
    <property type="entry name" value="P-loop containing nucleotide triphosphate hydrolases"/>
    <property type="match status" value="2"/>
</dbReference>
<sequence length="987" mass="113698">MTRIKHLYIYQFGGLKQWECRDLSSGLNVFYGENEAGKTTIMQFIAAVLFGFPHKQNGSSRYEPKDGGRRGGKIVFHDPEYGEMAIQRVDGAKAAGEVIVTLENGETHGEEYLREWLGNLDRTFFHGIFCFGLDGLQKLDRLSESELGDFLLGAGMTGGENLAALESRLEKKASQFFKPGGRKPIINSKIAELKEAEENLVKWKKKNESYSRLSSEKEQVSAEKDKLDQSIKEAEKEMMKLEKWKELSPVLQKWSENRRFINETASLTFPEDGVRRYESWRAQAVSLQGELHYLENKMDGILKEMDQVKPLSVTISREELARLNEQYQRITLWIEEAAATKASLHESSRKIRELEKEAGEEWTKDTVQSFSLSLAAKNSWHELFQGLQQLQQRKDLLNEQLARTQKRLEQAEADEQSLRQMLLPAKERAKRVEKRNSLFSDQPVSELADDYEYVKRKLDEKKRTGSSGFPWGAAALALGIVLFLIAAISDNRLFYPAAVALLAGVFLLLSSWRKNQALQMLIKEEERLRPYRKTASAIKREGWLEELERDDEHRQEWKIALRAVQEEEKKYHEIAHELDQAEVKELKLYREADTWRERHGWQASENMLFTAGILDVIAKLKNQHEEEDRMNAKLAKNEQEISRFEKHVAHYAAASELTGSDPGYWLKELTIRLDQKEKSEERLQEIKKQHASLADRAKEISSMLASVEEEISSLLKAADCTDENAFYTAAKRYEEYVSRKQSLHEAEWHLSSLGYSDDRLEEIAKFIIEDPEKLEEKRMSMASILPEMKKNRDRLAETSSQLDYERKALLEDGTYSAAVHTFEQLKSELHMLAKQWAVSRLANSALQKTREKYRTEKLPAVLTAASSLFTAAVKGRYEKVMLDQHGVLYVQDQQNTRFYPSELSKGTAELLYLCIRAALALHANSKEMLMIMDDITVNFDKRRTGQAAHLIENIAKQRQVLYFTCHEHVLSVFSNKNVYDMKAKTTV</sequence>
<dbReference type="PANTHER" id="PTHR41259:SF1">
    <property type="entry name" value="DOUBLE-STRAND BREAK REPAIR RAD50 ATPASE, PUTATIVE-RELATED"/>
    <property type="match status" value="1"/>
</dbReference>
<keyword evidence="2" id="KW-0812">Transmembrane</keyword>
<evidence type="ECO:0000259" key="3">
    <source>
        <dbReference type="Pfam" id="PF13514"/>
    </source>
</evidence>
<evidence type="ECO:0000313" key="5">
    <source>
        <dbReference type="Proteomes" id="UP001596549"/>
    </source>
</evidence>
<dbReference type="PANTHER" id="PTHR41259">
    <property type="entry name" value="DOUBLE-STRAND BREAK REPAIR RAD50 ATPASE, PUTATIVE-RELATED"/>
    <property type="match status" value="1"/>
</dbReference>
<dbReference type="Pfam" id="PF13514">
    <property type="entry name" value="AAA_27"/>
    <property type="match status" value="1"/>
</dbReference>
<name>A0ABW2NQH0_9BACL</name>
<evidence type="ECO:0000256" key="1">
    <source>
        <dbReference type="SAM" id="Coils"/>
    </source>
</evidence>
<feature type="transmembrane region" description="Helical" evidence="2">
    <location>
        <begin position="494"/>
        <end position="512"/>
    </location>
</feature>
<feature type="coiled-coil region" evidence="1">
    <location>
        <begin position="186"/>
        <end position="244"/>
    </location>
</feature>
<feature type="coiled-coil region" evidence="1">
    <location>
        <begin position="666"/>
        <end position="696"/>
    </location>
</feature>
<keyword evidence="2" id="KW-1133">Transmembrane helix</keyword>
<dbReference type="EMBL" id="JBHTCP010000048">
    <property type="protein sequence ID" value="MFC7372872.1"/>
    <property type="molecule type" value="Genomic_DNA"/>
</dbReference>
<organism evidence="4 5">
    <name type="scientific">Fictibacillus iocasae</name>
    <dbReference type="NCBI Taxonomy" id="2715437"/>
    <lineage>
        <taxon>Bacteria</taxon>
        <taxon>Bacillati</taxon>
        <taxon>Bacillota</taxon>
        <taxon>Bacilli</taxon>
        <taxon>Bacillales</taxon>
        <taxon>Fictibacillaceae</taxon>
        <taxon>Fictibacillus</taxon>
    </lineage>
</organism>
<protein>
    <submittedName>
        <fullName evidence="4">AAA family ATPase</fullName>
    </submittedName>
</protein>
<feature type="coiled-coil region" evidence="1">
    <location>
        <begin position="387"/>
        <end position="421"/>
    </location>
</feature>
<dbReference type="InterPro" id="IPR027417">
    <property type="entry name" value="P-loop_NTPase"/>
</dbReference>
<gene>
    <name evidence="4" type="ORF">ACFQPF_14540</name>
</gene>
<keyword evidence="1" id="KW-0175">Coiled coil</keyword>
<dbReference type="Proteomes" id="UP001596549">
    <property type="component" value="Unassembled WGS sequence"/>
</dbReference>
<keyword evidence="5" id="KW-1185">Reference proteome</keyword>
<evidence type="ECO:0000256" key="2">
    <source>
        <dbReference type="SAM" id="Phobius"/>
    </source>
</evidence>